<accession>A0A481ZG66</accession>
<organism evidence="1">
    <name type="scientific">Pithovirus LCPAC406</name>
    <dbReference type="NCBI Taxonomy" id="2506599"/>
    <lineage>
        <taxon>Viruses</taxon>
        <taxon>Pithoviruses</taxon>
    </lineage>
</organism>
<proteinExistence type="predicted"/>
<dbReference type="EMBL" id="MK500606">
    <property type="protein sequence ID" value="QBK93860.1"/>
    <property type="molecule type" value="Genomic_DNA"/>
</dbReference>
<sequence>MSKKFIFKVLNEDPEIDHSHAVSLTPRRFESDERNMLNKDEILIRGNKITIMVDYPLNDQYEFDITLNKGSNFTRFALAKVISQLYQLIYKEEKETATLPIESMAELDSRTSCIKCSKLMNRACSSGKYGICMHGLEDLVLHTVYYDESRDLYTLGIDS</sequence>
<evidence type="ECO:0000313" key="1">
    <source>
        <dbReference type="EMBL" id="QBK93860.1"/>
    </source>
</evidence>
<reference evidence="1" key="1">
    <citation type="journal article" date="2019" name="MBio">
        <title>Virus Genomes from Deep Sea Sediments Expand the Ocean Megavirome and Support Independent Origins of Viral Gigantism.</title>
        <authorList>
            <person name="Backstrom D."/>
            <person name="Yutin N."/>
            <person name="Jorgensen S.L."/>
            <person name="Dharamshi J."/>
            <person name="Homa F."/>
            <person name="Zaremba-Niedwiedzka K."/>
            <person name="Spang A."/>
            <person name="Wolf Y.I."/>
            <person name="Koonin E.V."/>
            <person name="Ettema T.J."/>
        </authorList>
    </citation>
    <scope>NUCLEOTIDE SEQUENCE</scope>
</reference>
<name>A0A481ZG66_9VIRU</name>
<protein>
    <submittedName>
        <fullName evidence="1">Uncharacterized protein</fullName>
    </submittedName>
</protein>
<dbReference type="PANTHER" id="PTHR37515">
    <property type="entry name" value="YALI0C09240P"/>
    <property type="match status" value="1"/>
</dbReference>
<dbReference type="PANTHER" id="PTHR37515:SF2">
    <property type="entry name" value="YALI0C09240P"/>
    <property type="match status" value="1"/>
</dbReference>
<gene>
    <name evidence="1" type="ORF">LCPAC406_01740</name>
</gene>